<keyword evidence="6" id="KW-0145">Chemotaxis</keyword>
<dbReference type="SMART" id="SM00138">
    <property type="entry name" value="MeTrc"/>
    <property type="match status" value="1"/>
</dbReference>
<evidence type="ECO:0000256" key="5">
    <source>
        <dbReference type="ARBA" id="ARBA00022691"/>
    </source>
</evidence>
<keyword evidence="3" id="KW-0489">Methyltransferase</keyword>
<evidence type="ECO:0000256" key="6">
    <source>
        <dbReference type="PROSITE-ProRule" id="PRU00050"/>
    </source>
</evidence>
<dbReference type="InterPro" id="IPR001610">
    <property type="entry name" value="PAC"/>
</dbReference>
<dbReference type="SUPFAM" id="SSF47757">
    <property type="entry name" value="Chemotaxis receptor methyltransferase CheR, N-terminal domain"/>
    <property type="match status" value="1"/>
</dbReference>
<feature type="region of interest" description="Disordered" evidence="7">
    <location>
        <begin position="1021"/>
        <end position="1051"/>
    </location>
</feature>
<dbReference type="Pfam" id="PF13596">
    <property type="entry name" value="PAS_10"/>
    <property type="match status" value="1"/>
</dbReference>
<evidence type="ECO:0000256" key="2">
    <source>
        <dbReference type="ARBA" id="ARBA00012534"/>
    </source>
</evidence>
<dbReference type="Pfam" id="PF01339">
    <property type="entry name" value="CheB_methylest"/>
    <property type="match status" value="1"/>
</dbReference>
<dbReference type="InterPro" id="IPR013655">
    <property type="entry name" value="PAS_fold_3"/>
</dbReference>
<feature type="compositionally biased region" description="Basic and acidic residues" evidence="7">
    <location>
        <begin position="1027"/>
        <end position="1042"/>
    </location>
</feature>
<comment type="catalytic activity">
    <reaction evidence="1">
        <text>L-glutamyl-[protein] + S-adenosyl-L-methionine = [protein]-L-glutamate 5-O-methyl ester + S-adenosyl-L-homocysteine</text>
        <dbReference type="Rhea" id="RHEA:24452"/>
        <dbReference type="Rhea" id="RHEA-COMP:10208"/>
        <dbReference type="Rhea" id="RHEA-COMP:10311"/>
        <dbReference type="ChEBI" id="CHEBI:29973"/>
        <dbReference type="ChEBI" id="CHEBI:57856"/>
        <dbReference type="ChEBI" id="CHEBI:59789"/>
        <dbReference type="ChEBI" id="CHEBI:82795"/>
        <dbReference type="EC" id="2.1.1.80"/>
    </reaction>
</comment>
<dbReference type="SMART" id="SM00086">
    <property type="entry name" value="PAC"/>
    <property type="match status" value="2"/>
</dbReference>
<keyword evidence="4" id="KW-0808">Transferase</keyword>
<evidence type="ECO:0000256" key="4">
    <source>
        <dbReference type="ARBA" id="ARBA00022679"/>
    </source>
</evidence>
<dbReference type="InterPro" id="IPR000673">
    <property type="entry name" value="Sig_transdc_resp-reg_Me-estase"/>
</dbReference>
<feature type="domain" description="CheB-type methylesterase" evidence="9">
    <location>
        <begin position="44"/>
        <end position="235"/>
    </location>
</feature>
<dbReference type="InterPro" id="IPR029063">
    <property type="entry name" value="SAM-dependent_MTases_sf"/>
</dbReference>
<dbReference type="InterPro" id="IPR000014">
    <property type="entry name" value="PAS"/>
</dbReference>
<protein>
    <recommendedName>
        <fullName evidence="2">protein-glutamate O-methyltransferase</fullName>
        <ecNumber evidence="2">2.1.1.80</ecNumber>
    </recommendedName>
</protein>
<feature type="compositionally biased region" description="Basic and acidic residues" evidence="7">
    <location>
        <begin position="677"/>
        <end position="689"/>
    </location>
</feature>
<feature type="region of interest" description="Disordered" evidence="7">
    <location>
        <begin position="675"/>
        <end position="697"/>
    </location>
</feature>
<comment type="caution">
    <text evidence="11">The sequence shown here is derived from an EMBL/GenBank/DDBJ whole genome shotgun (WGS) entry which is preliminary data.</text>
</comment>
<dbReference type="CDD" id="cd16434">
    <property type="entry name" value="CheB-CheR_fusion"/>
    <property type="match status" value="1"/>
</dbReference>
<dbReference type="InterPro" id="IPR022641">
    <property type="entry name" value="CheR_N"/>
</dbReference>
<feature type="domain" description="CheR-type methyltransferase" evidence="10">
    <location>
        <begin position="250"/>
        <end position="519"/>
    </location>
</feature>
<evidence type="ECO:0000259" key="8">
    <source>
        <dbReference type="PROSITE" id="PS50112"/>
    </source>
</evidence>
<organism evidence="11 12">
    <name type="scientific">Geothrix limicola</name>
    <dbReference type="NCBI Taxonomy" id="2927978"/>
    <lineage>
        <taxon>Bacteria</taxon>
        <taxon>Pseudomonadati</taxon>
        <taxon>Acidobacteriota</taxon>
        <taxon>Holophagae</taxon>
        <taxon>Holophagales</taxon>
        <taxon>Holophagaceae</taxon>
        <taxon>Geothrix</taxon>
    </lineage>
</organism>
<dbReference type="InterPro" id="IPR036804">
    <property type="entry name" value="CheR_N_sf"/>
</dbReference>
<dbReference type="Pfam" id="PF08447">
    <property type="entry name" value="PAS_3"/>
    <property type="match status" value="1"/>
</dbReference>
<accession>A0ABQ5QFP6</accession>
<dbReference type="PANTHER" id="PTHR24422">
    <property type="entry name" value="CHEMOTAXIS PROTEIN METHYLTRANSFERASE"/>
    <property type="match status" value="1"/>
</dbReference>
<dbReference type="SUPFAM" id="SSF55785">
    <property type="entry name" value="PYP-like sensor domain (PAS domain)"/>
    <property type="match status" value="2"/>
</dbReference>
<evidence type="ECO:0000313" key="12">
    <source>
        <dbReference type="Proteomes" id="UP001165069"/>
    </source>
</evidence>
<evidence type="ECO:0000259" key="9">
    <source>
        <dbReference type="PROSITE" id="PS50122"/>
    </source>
</evidence>
<dbReference type="PANTHER" id="PTHR24422:SF27">
    <property type="entry name" value="PROTEIN-GLUTAMATE O-METHYLTRANSFERASE"/>
    <property type="match status" value="1"/>
</dbReference>
<evidence type="ECO:0000256" key="7">
    <source>
        <dbReference type="SAM" id="MobiDB-lite"/>
    </source>
</evidence>
<feature type="region of interest" description="Disordered" evidence="7">
    <location>
        <begin position="1"/>
        <end position="47"/>
    </location>
</feature>
<dbReference type="Gene3D" id="3.40.50.150">
    <property type="entry name" value="Vaccinia Virus protein VP39"/>
    <property type="match status" value="1"/>
</dbReference>
<evidence type="ECO:0000256" key="3">
    <source>
        <dbReference type="ARBA" id="ARBA00022603"/>
    </source>
</evidence>
<dbReference type="PROSITE" id="PS50112">
    <property type="entry name" value="PAS"/>
    <property type="match status" value="1"/>
</dbReference>
<dbReference type="Gene3D" id="3.30.450.20">
    <property type="entry name" value="PAS domain"/>
    <property type="match status" value="2"/>
</dbReference>
<gene>
    <name evidence="11" type="ORF">GETHLI_18850</name>
</gene>
<dbReference type="InterPro" id="IPR000780">
    <property type="entry name" value="CheR_MeTrfase"/>
</dbReference>
<dbReference type="Pfam" id="PF01739">
    <property type="entry name" value="CheR"/>
    <property type="match status" value="1"/>
</dbReference>
<sequence>MTEMNEKKRVSRLVPSSSVRATISTPSDETSPSADHDGGTSTVPQNTFPIVGIGASAGGLGAFEAFFSGMPTDADPGMAFVLVQHLAPDHKSLLTELIQRSTQMKVYEVEDGMVVQPNCAYIIPPGRDMAFMKGTLQLLEPSAPRGQRLPIDFFFRSLAQDQHDLAIGIVLSGTGSDGTLGLRAIKAEGGMAMVQSPDSAEYDGMPTSAIATGLVDYELAPAKMPAQLMAYVAHAFSKPPLSKIAPTPKSENALKKLFILLRAQTGHDFSSYKPSTIHRRIERRMAVHQIETLEEYVQFMQHTPSEAESLFRDLLIGVTHFFRDKEAFKALEEVAIPRLFDGKPAGSVIRVWTPGCSTGEEAYSIAILLQERMEALRQSYILQVFATDLDSQAIATARLGIYPASIAAGLSPERLARFFTPESDESAYRIHKSIRDLLIFSEQDVIKDPPFSKIDLISCRNLLIYLGADLQRKLIPLFHYALNPEGILFLGTSESVGDFGDLFSALDRKSKLYLRKQDSQGTQRTTMTRFIPPMGKGSMAAPRVAGKLATGIKQPLRELTEQALLKQASLIGALVNGKGDILYLHGRAGLYLEPMSGEAGINNILKMARDGLRRELTTALHKAVSTKEAIQCPGLRVKAHGQFTTVNLKIYPMPISAQASLDTPLFMVILEGTSSAESKENRPKGRLPKEGQGLPDADSAARIAALTRELQAKDEFLQITNEELETSNEELKSSNEEMQSVNEELQSSNEELETSKEELQSVNEELSTVNAELQNKVADLSRANNDMNNLLAGTGIGTVFVDHRLNILRFTPSATRMINLIQSDVGRPVNHILSNLVSYANLAADTQAVLDTLIPKEIDVLTTDDKWYTMRIQVYRTLENVIEGAVITFVDITEMKRAEAALRESETLFRQLVGSLPQLTWMCRTDGLYDYVSPQWEAFTGVSEAQLSGSRWLDQVHPEDRERLTEVLGSSVAKGEPCEVAFRLRHHSGTFRRFLTRAIALRDASGRITKWLGLSTEITDSAQDAAEPSRKEGPTSTKRIEGNESEAVANA</sequence>
<dbReference type="PRINTS" id="PR00996">
    <property type="entry name" value="CHERMTFRASE"/>
</dbReference>
<dbReference type="Proteomes" id="UP001165069">
    <property type="component" value="Unassembled WGS sequence"/>
</dbReference>
<dbReference type="InterPro" id="IPR022642">
    <property type="entry name" value="CheR_C"/>
</dbReference>
<dbReference type="InterPro" id="IPR035965">
    <property type="entry name" value="PAS-like_dom_sf"/>
</dbReference>
<keyword evidence="6" id="KW-0378">Hydrolase</keyword>
<dbReference type="EMBL" id="BSDE01000003">
    <property type="protein sequence ID" value="GLH73383.1"/>
    <property type="molecule type" value="Genomic_DNA"/>
</dbReference>
<dbReference type="InterPro" id="IPR035909">
    <property type="entry name" value="CheB_C"/>
</dbReference>
<keyword evidence="5" id="KW-0949">S-adenosyl-L-methionine</keyword>
<dbReference type="InterPro" id="IPR050903">
    <property type="entry name" value="Bact_Chemotaxis_MeTrfase"/>
</dbReference>
<name>A0ABQ5QFP6_9BACT</name>
<proteinExistence type="predicted"/>
<feature type="compositionally biased region" description="Polar residues" evidence="7">
    <location>
        <begin position="21"/>
        <end position="47"/>
    </location>
</feature>
<feature type="compositionally biased region" description="Low complexity" evidence="7">
    <location>
        <begin position="736"/>
        <end position="749"/>
    </location>
</feature>
<dbReference type="SMART" id="SM00091">
    <property type="entry name" value="PAS"/>
    <property type="match status" value="2"/>
</dbReference>
<dbReference type="SUPFAM" id="SSF53335">
    <property type="entry name" value="S-adenosyl-L-methionine-dependent methyltransferases"/>
    <property type="match status" value="1"/>
</dbReference>
<feature type="region of interest" description="Disordered" evidence="7">
    <location>
        <begin position="725"/>
        <end position="751"/>
    </location>
</feature>
<feature type="domain" description="PAS" evidence="8">
    <location>
        <begin position="905"/>
        <end position="975"/>
    </location>
</feature>
<dbReference type="PROSITE" id="PS50122">
    <property type="entry name" value="CHEB"/>
    <property type="match status" value="1"/>
</dbReference>
<dbReference type="Gene3D" id="3.40.50.180">
    <property type="entry name" value="Methylesterase CheB, C-terminal domain"/>
    <property type="match status" value="1"/>
</dbReference>
<dbReference type="Gene3D" id="1.10.155.10">
    <property type="entry name" value="Chemotaxis receptor methyltransferase CheR, N-terminal domain"/>
    <property type="match status" value="1"/>
</dbReference>
<reference evidence="11 12" key="1">
    <citation type="journal article" date="2023" name="Antonie Van Leeuwenhoek">
        <title>Mesoterricola silvestris gen. nov., sp. nov., Mesoterricola sediminis sp. nov., Geothrix oryzae sp. nov., Geothrix edaphica sp. nov., Geothrix rubra sp. nov., and Geothrix limicola sp. nov., six novel members of Acidobacteriota isolated from soils.</title>
        <authorList>
            <person name="Itoh H."/>
            <person name="Sugisawa Y."/>
            <person name="Mise K."/>
            <person name="Xu Z."/>
            <person name="Kuniyasu M."/>
            <person name="Ushijima N."/>
            <person name="Kawano K."/>
            <person name="Kobayashi E."/>
            <person name="Shiratori Y."/>
            <person name="Masuda Y."/>
            <person name="Senoo K."/>
        </authorList>
    </citation>
    <scope>NUCLEOTIDE SEQUENCE [LARGE SCALE GENOMIC DNA]</scope>
    <source>
        <strain evidence="11 12">Red804</strain>
    </source>
</reference>
<feature type="active site" evidence="6">
    <location>
        <position position="85"/>
    </location>
</feature>
<keyword evidence="12" id="KW-1185">Reference proteome</keyword>
<evidence type="ECO:0000256" key="1">
    <source>
        <dbReference type="ARBA" id="ARBA00001541"/>
    </source>
</evidence>
<evidence type="ECO:0000259" key="10">
    <source>
        <dbReference type="PROSITE" id="PS50123"/>
    </source>
</evidence>
<dbReference type="CDD" id="cd00130">
    <property type="entry name" value="PAS"/>
    <property type="match status" value="1"/>
</dbReference>
<dbReference type="EC" id="2.1.1.80" evidence="2"/>
<dbReference type="SUPFAM" id="SSF52738">
    <property type="entry name" value="Methylesterase CheB, C-terminal domain"/>
    <property type="match status" value="1"/>
</dbReference>
<evidence type="ECO:0000313" key="11">
    <source>
        <dbReference type="EMBL" id="GLH73383.1"/>
    </source>
</evidence>
<dbReference type="NCBIfam" id="TIGR00229">
    <property type="entry name" value="sensory_box"/>
    <property type="match status" value="1"/>
</dbReference>
<feature type="active site" evidence="6">
    <location>
        <position position="56"/>
    </location>
</feature>
<feature type="active site" evidence="6">
    <location>
        <position position="177"/>
    </location>
</feature>
<dbReference type="PROSITE" id="PS50123">
    <property type="entry name" value="CHER"/>
    <property type="match status" value="1"/>
</dbReference>
<dbReference type="Pfam" id="PF03705">
    <property type="entry name" value="CheR_N"/>
    <property type="match status" value="1"/>
</dbReference>